<dbReference type="AlphaFoldDB" id="A0A7G9GDT8"/>
<sequence length="79" mass="9217">MKEEKGSLLEDLARWTGCQYLSDLHQPDKRKEIFKAAEKLDISKYSLGEWEDAIMYIAEQPCSFNDAEGVREYLQKEAE</sequence>
<dbReference type="RefSeq" id="WP_118646117.1">
    <property type="nucleotide sequence ID" value="NZ_CP060635.1"/>
</dbReference>
<protein>
    <submittedName>
        <fullName evidence="1">Uncharacterized protein</fullName>
    </submittedName>
</protein>
<reference evidence="1 2" key="1">
    <citation type="submission" date="2020-08" db="EMBL/GenBank/DDBJ databases">
        <authorList>
            <person name="Liu C."/>
            <person name="Sun Q."/>
        </authorList>
    </citation>
    <scope>NUCLEOTIDE SEQUENCE [LARGE SCALE GENOMIC DNA]</scope>
    <source>
        <strain evidence="1 2">NSJ-29</strain>
    </source>
</reference>
<evidence type="ECO:0000313" key="2">
    <source>
        <dbReference type="Proteomes" id="UP000515860"/>
    </source>
</evidence>
<accession>A0A7G9GDT8</accession>
<evidence type="ECO:0000313" key="1">
    <source>
        <dbReference type="EMBL" id="QNM08970.1"/>
    </source>
</evidence>
<dbReference type="Proteomes" id="UP000515860">
    <property type="component" value="Chromosome"/>
</dbReference>
<keyword evidence="2" id="KW-1185">Reference proteome</keyword>
<proteinExistence type="predicted"/>
<gene>
    <name evidence="1" type="ORF">H9Q79_01310</name>
</gene>
<dbReference type="KEGG" id="whj:H9Q79_01310"/>
<dbReference type="EMBL" id="CP060635">
    <property type="protein sequence ID" value="QNM08970.1"/>
    <property type="molecule type" value="Genomic_DNA"/>
</dbReference>
<organism evidence="1 2">
    <name type="scientific">Wansuia hejianensis</name>
    <dbReference type="NCBI Taxonomy" id="2763667"/>
    <lineage>
        <taxon>Bacteria</taxon>
        <taxon>Bacillati</taxon>
        <taxon>Bacillota</taxon>
        <taxon>Clostridia</taxon>
        <taxon>Lachnospirales</taxon>
        <taxon>Lachnospiraceae</taxon>
        <taxon>Wansuia</taxon>
    </lineage>
</organism>
<name>A0A7G9GDT8_9FIRM</name>